<dbReference type="GO" id="GO:0050661">
    <property type="term" value="F:NADP binding"/>
    <property type="evidence" value="ECO:0007669"/>
    <property type="project" value="InterPro"/>
</dbReference>
<sequence length="787" mass="87787">MKKQHVVIIGGGPAAIRLMEQLRERSARVHISIFSKEKTLPYNRIQLSSYLNGEITEEGLTTYTNKWFHQNNVSFHPGETVEEVLKEEKKIITAGGGEHSYDYLVFATGSSPLIPPVEGVEKEGVFPFRTLEDCRRLVDAAEHKRRILVIGGGLLGLEAANGLSRFEAEVTVIQRADNIMDRQLDRQSAAMLQGKLERRGVKFLLGKAVTSILGLRKVAGISFGDGTHMEADMVVFAIGIRPQLKLAEASSIKTNHGVIVNDRMETSEKHIYAIGECIEHDGRTYGLVQPVNEQADVLARRLSGEHKAYYKGSSTSAKLKISGVELFSVGSLSEDEATKSWVLHDEENELYKKIVFRHKTVQGAVLYGNTSNSDLLKSLVMTDKPINASEKKQLLSASSEPFGFLLEMPGSDTVCACNNVNKNTIIQAVQEKELTTLQEVKTCTGASTSCGGCSSMAEGLLKLACEGKVEAENKAEALCDCTGLDHPALISRLMEVKPSTPEEAMKALNWKTPEGCGMCRPAIAYYLYMIQMKQGELSSNETMPFTYSPYISLEADGTYTLQPIMKAGIISPALIKNLNTVIEKHQLSNFHITAGGRIQLPYVEDKDVVEVCDSLDIPLLNFPGFQMTAVQSVFKDQIRERHHPGMVPYALELEEPVEAVPFPDTLRFVMLEGFSILEGNHVDAGLLRMEDKWEFHIYFEEKPVLLFSTPTFMEIKEYIWALLQYYRETAFFKESFAGWCGRMTIIHIREGIFDPETREQLLHQLSACLKKPLPYHFSVPEGSTIHE</sequence>
<proteinExistence type="inferred from homology"/>
<dbReference type="Gene3D" id="1.10.10.1100">
    <property type="entry name" value="BFD-like [2Fe-2S]-binding domain"/>
    <property type="match status" value="1"/>
</dbReference>
<evidence type="ECO:0000256" key="5">
    <source>
        <dbReference type="ARBA" id="ARBA00010429"/>
    </source>
</evidence>
<dbReference type="CDD" id="cd19944">
    <property type="entry name" value="NirB_Fer2_BFD-like_2"/>
    <property type="match status" value="1"/>
</dbReference>
<dbReference type="Proteomes" id="UP000321051">
    <property type="component" value="Unassembled WGS sequence"/>
</dbReference>
<dbReference type="InterPro" id="IPR041575">
    <property type="entry name" value="Rubredoxin_C"/>
</dbReference>
<dbReference type="GO" id="GO:0046872">
    <property type="term" value="F:metal ion binding"/>
    <property type="evidence" value="ECO:0007669"/>
    <property type="project" value="UniProtKB-KW"/>
</dbReference>
<dbReference type="Gene3D" id="3.50.50.60">
    <property type="entry name" value="FAD/NAD(P)-binding domain"/>
    <property type="match status" value="2"/>
</dbReference>
<dbReference type="PANTHER" id="PTHR43809:SF1">
    <property type="entry name" value="NITRITE REDUCTASE (NADH) LARGE SUBUNIT"/>
    <property type="match status" value="1"/>
</dbReference>
<reference evidence="17 18" key="1">
    <citation type="submission" date="2019-07" db="EMBL/GenBank/DDBJ databases">
        <title>Whole genome shotgun sequence of Marinococcus halophilus NBRC 102359.</title>
        <authorList>
            <person name="Hosoyama A."/>
            <person name="Uohara A."/>
            <person name="Ohji S."/>
            <person name="Ichikawa N."/>
        </authorList>
    </citation>
    <scope>NUCLEOTIDE SEQUENCE [LARGE SCALE GENOMIC DNA]</scope>
    <source>
        <strain evidence="17 18">NBRC 102359</strain>
    </source>
</reference>
<dbReference type="RefSeq" id="WP_094908275.1">
    <property type="nucleotide sequence ID" value="NZ_BJUN01000006.1"/>
</dbReference>
<comment type="pathway">
    <text evidence="4">Nitrogen metabolism; nitrate reduction (assimilation).</text>
</comment>
<dbReference type="OrthoDB" id="9792592at2"/>
<dbReference type="PRINTS" id="PR00411">
    <property type="entry name" value="PNDRDTASEI"/>
</dbReference>
<dbReference type="InterPro" id="IPR052034">
    <property type="entry name" value="NasD-like"/>
</dbReference>
<gene>
    <name evidence="17" type="primary">nasD</name>
    <name evidence="17" type="ORF">MHA01_14600</name>
</gene>
<comment type="similarity">
    <text evidence="5">Belongs to the nitrite and sulfite reductase 4Fe-4S domain family.</text>
</comment>
<dbReference type="NCBIfam" id="TIGR02374">
    <property type="entry name" value="nitri_red_nirB"/>
    <property type="match status" value="1"/>
</dbReference>
<evidence type="ECO:0000256" key="9">
    <source>
        <dbReference type="ARBA" id="ARBA00022827"/>
    </source>
</evidence>
<evidence type="ECO:0000256" key="6">
    <source>
        <dbReference type="ARBA" id="ARBA00022617"/>
    </source>
</evidence>
<dbReference type="CDD" id="cd19943">
    <property type="entry name" value="NirB_Fer2_BFD-like_1"/>
    <property type="match status" value="1"/>
</dbReference>
<dbReference type="GO" id="GO:0098809">
    <property type="term" value="F:nitrite reductase activity"/>
    <property type="evidence" value="ECO:0007669"/>
    <property type="project" value="InterPro"/>
</dbReference>
<comment type="cofactor">
    <cofactor evidence="1">
        <name>siroheme</name>
        <dbReference type="ChEBI" id="CHEBI:60052"/>
    </cofactor>
</comment>
<feature type="domain" description="BFD-like [2Fe-2S]-binding" evidence="14">
    <location>
        <begin position="479"/>
        <end position="527"/>
    </location>
</feature>
<dbReference type="GO" id="GO:0051536">
    <property type="term" value="F:iron-sulfur cluster binding"/>
    <property type="evidence" value="ECO:0007669"/>
    <property type="project" value="UniProtKB-KW"/>
</dbReference>
<keyword evidence="9" id="KW-0274">FAD</keyword>
<dbReference type="Pfam" id="PF04324">
    <property type="entry name" value="Fer2_BFD"/>
    <property type="match status" value="2"/>
</dbReference>
<evidence type="ECO:0000259" key="15">
    <source>
        <dbReference type="Pfam" id="PF07992"/>
    </source>
</evidence>
<protein>
    <submittedName>
        <fullName evidence="17">Nitrite reductase [NAD(P)H]</fullName>
    </submittedName>
</protein>
<dbReference type="SUPFAM" id="SSF55124">
    <property type="entry name" value="Nitrite/Sulfite reductase N-terminal domain-like"/>
    <property type="match status" value="1"/>
</dbReference>
<evidence type="ECO:0000256" key="7">
    <source>
        <dbReference type="ARBA" id="ARBA00022630"/>
    </source>
</evidence>
<dbReference type="InterPro" id="IPR007419">
    <property type="entry name" value="BFD-like_2Fe2S-bd_dom"/>
</dbReference>
<evidence type="ECO:0000259" key="16">
    <source>
        <dbReference type="Pfam" id="PF18267"/>
    </source>
</evidence>
<feature type="domain" description="BFD-like [2Fe-2S]-binding" evidence="14">
    <location>
        <begin position="414"/>
        <end position="462"/>
    </location>
</feature>
<evidence type="ECO:0000313" key="18">
    <source>
        <dbReference type="Proteomes" id="UP000321051"/>
    </source>
</evidence>
<evidence type="ECO:0000256" key="3">
    <source>
        <dbReference type="ARBA" id="ARBA00001974"/>
    </source>
</evidence>
<evidence type="ECO:0000256" key="2">
    <source>
        <dbReference type="ARBA" id="ARBA00001966"/>
    </source>
</evidence>
<keyword evidence="7" id="KW-0285">Flavoprotein</keyword>
<dbReference type="Pfam" id="PF07992">
    <property type="entry name" value="Pyr_redox_2"/>
    <property type="match status" value="1"/>
</dbReference>
<evidence type="ECO:0000256" key="1">
    <source>
        <dbReference type="ARBA" id="ARBA00001929"/>
    </source>
</evidence>
<dbReference type="InterPro" id="IPR041854">
    <property type="entry name" value="BFD-like_2Fe2S-bd_dom_sf"/>
</dbReference>
<keyword evidence="6" id="KW-0349">Heme</keyword>
<dbReference type="Gene3D" id="3.30.390.30">
    <property type="match status" value="1"/>
</dbReference>
<evidence type="ECO:0000256" key="8">
    <source>
        <dbReference type="ARBA" id="ARBA00022723"/>
    </source>
</evidence>
<name>A0A510Y5F0_MARHA</name>
<evidence type="ECO:0000256" key="10">
    <source>
        <dbReference type="ARBA" id="ARBA00023002"/>
    </source>
</evidence>
<feature type="domain" description="Nitrite/Sulfite reductase ferredoxin-like" evidence="13">
    <location>
        <begin position="556"/>
        <end position="614"/>
    </location>
</feature>
<dbReference type="STRING" id="1371.GCA_900166605_01390"/>
<comment type="caution">
    <text evidence="17">The sequence shown here is derived from an EMBL/GenBank/DDBJ whole genome shotgun (WGS) entry which is preliminary data.</text>
</comment>
<keyword evidence="18" id="KW-1185">Reference proteome</keyword>
<keyword evidence="8" id="KW-0479">Metal-binding</keyword>
<dbReference type="Pfam" id="PF03460">
    <property type="entry name" value="NIR_SIR_ferr"/>
    <property type="match status" value="1"/>
</dbReference>
<evidence type="ECO:0000256" key="4">
    <source>
        <dbReference type="ARBA" id="ARBA00005096"/>
    </source>
</evidence>
<dbReference type="InterPro" id="IPR023753">
    <property type="entry name" value="FAD/NAD-binding_dom"/>
</dbReference>
<dbReference type="GO" id="GO:0042128">
    <property type="term" value="P:nitrate assimilation"/>
    <property type="evidence" value="ECO:0007669"/>
    <property type="project" value="InterPro"/>
</dbReference>
<keyword evidence="11" id="KW-0408">Iron</keyword>
<dbReference type="Pfam" id="PF18267">
    <property type="entry name" value="Rubredoxin_C"/>
    <property type="match status" value="1"/>
</dbReference>
<dbReference type="AlphaFoldDB" id="A0A510Y5F0"/>
<accession>A0A510Y5F0</accession>
<evidence type="ECO:0000259" key="13">
    <source>
        <dbReference type="Pfam" id="PF03460"/>
    </source>
</evidence>
<evidence type="ECO:0000256" key="11">
    <source>
        <dbReference type="ARBA" id="ARBA00023004"/>
    </source>
</evidence>
<dbReference type="PANTHER" id="PTHR43809">
    <property type="entry name" value="NITRITE REDUCTASE (NADH) LARGE SUBUNIT"/>
    <property type="match status" value="1"/>
</dbReference>
<evidence type="ECO:0000259" key="14">
    <source>
        <dbReference type="Pfam" id="PF04324"/>
    </source>
</evidence>
<organism evidence="17 18">
    <name type="scientific">Marinococcus halophilus</name>
    <dbReference type="NCBI Taxonomy" id="1371"/>
    <lineage>
        <taxon>Bacteria</taxon>
        <taxon>Bacillati</taxon>
        <taxon>Bacillota</taxon>
        <taxon>Bacilli</taxon>
        <taxon>Bacillales</taxon>
        <taxon>Bacillaceae</taxon>
        <taxon>Marinococcus</taxon>
    </lineage>
</organism>
<feature type="domain" description="FAD/NAD(P)-binding" evidence="15">
    <location>
        <begin position="5"/>
        <end position="282"/>
    </location>
</feature>
<comment type="cofactor">
    <cofactor evidence="2">
        <name>[4Fe-4S] cluster</name>
        <dbReference type="ChEBI" id="CHEBI:49883"/>
    </cofactor>
</comment>
<dbReference type="PRINTS" id="PR00368">
    <property type="entry name" value="FADPNR"/>
</dbReference>
<dbReference type="InterPro" id="IPR036188">
    <property type="entry name" value="FAD/NAD-bd_sf"/>
</dbReference>
<dbReference type="InterPro" id="IPR036136">
    <property type="entry name" value="Nit/Sulf_reduc_fer-like_dom_sf"/>
</dbReference>
<comment type="cofactor">
    <cofactor evidence="3">
        <name>FAD</name>
        <dbReference type="ChEBI" id="CHEBI:57692"/>
    </cofactor>
</comment>
<feature type="domain" description="NADH-rubredoxin oxidoreductase C-terminal" evidence="16">
    <location>
        <begin position="317"/>
        <end position="380"/>
    </location>
</feature>
<dbReference type="InterPro" id="IPR016156">
    <property type="entry name" value="FAD/NAD-linked_Rdtase_dimer_sf"/>
</dbReference>
<dbReference type="EMBL" id="BJUN01000006">
    <property type="protein sequence ID" value="GEK58555.1"/>
    <property type="molecule type" value="Genomic_DNA"/>
</dbReference>
<evidence type="ECO:0000313" key="17">
    <source>
        <dbReference type="EMBL" id="GEK58555.1"/>
    </source>
</evidence>
<dbReference type="GO" id="GO:0050660">
    <property type="term" value="F:flavin adenine dinucleotide binding"/>
    <property type="evidence" value="ECO:0007669"/>
    <property type="project" value="InterPro"/>
</dbReference>
<dbReference type="InterPro" id="IPR005117">
    <property type="entry name" value="NiRdtase/SiRdtase_haem-b_fer"/>
</dbReference>
<dbReference type="SUPFAM" id="SSF51905">
    <property type="entry name" value="FAD/NAD(P)-binding domain"/>
    <property type="match status" value="2"/>
</dbReference>
<keyword evidence="10" id="KW-0560">Oxidoreductase</keyword>
<evidence type="ECO:0000256" key="12">
    <source>
        <dbReference type="ARBA" id="ARBA00023014"/>
    </source>
</evidence>
<keyword evidence="12" id="KW-0411">Iron-sulfur</keyword>
<dbReference type="InterPro" id="IPR012744">
    <property type="entry name" value="Nitri_red_NirB"/>
</dbReference>